<dbReference type="EMBL" id="CACTIH010009682">
    <property type="protein sequence ID" value="CAA3032770.1"/>
    <property type="molecule type" value="Genomic_DNA"/>
</dbReference>
<dbReference type="Proteomes" id="UP000594638">
    <property type="component" value="Unassembled WGS sequence"/>
</dbReference>
<sequence>DLLELVTVKLGISASSDANLDRLQSKFLQINIYGKEPVINIFDPSLIIDEDLLEDVWAVANVAKSCLNLNPSRRRVV</sequence>
<accession>A0A8S0VGF3</accession>
<organism evidence="1 2">
    <name type="scientific">Olea europaea subsp. europaea</name>
    <dbReference type="NCBI Taxonomy" id="158383"/>
    <lineage>
        <taxon>Eukaryota</taxon>
        <taxon>Viridiplantae</taxon>
        <taxon>Streptophyta</taxon>
        <taxon>Embryophyta</taxon>
        <taxon>Tracheophyta</taxon>
        <taxon>Spermatophyta</taxon>
        <taxon>Magnoliopsida</taxon>
        <taxon>eudicotyledons</taxon>
        <taxon>Gunneridae</taxon>
        <taxon>Pentapetalae</taxon>
        <taxon>asterids</taxon>
        <taxon>lamiids</taxon>
        <taxon>Lamiales</taxon>
        <taxon>Oleaceae</taxon>
        <taxon>Oleeae</taxon>
        <taxon>Olea</taxon>
    </lineage>
</organism>
<proteinExistence type="predicted"/>
<dbReference type="AlphaFoldDB" id="A0A8S0VGF3"/>
<feature type="non-terminal residue" evidence="1">
    <location>
        <position position="1"/>
    </location>
</feature>
<gene>
    <name evidence="1" type="ORF">OLEA9_A086976</name>
</gene>
<reference evidence="1 2" key="1">
    <citation type="submission" date="2019-12" db="EMBL/GenBank/DDBJ databases">
        <authorList>
            <person name="Alioto T."/>
            <person name="Alioto T."/>
            <person name="Gomez Garrido J."/>
        </authorList>
    </citation>
    <scope>NUCLEOTIDE SEQUENCE [LARGE SCALE GENOMIC DNA]</scope>
</reference>
<comment type="caution">
    <text evidence="1">The sequence shown here is derived from an EMBL/GenBank/DDBJ whole genome shotgun (WGS) entry which is preliminary data.</text>
</comment>
<protein>
    <submittedName>
        <fullName evidence="1">Probable LRR receptor-like serine threonine-kinase At2g16250</fullName>
    </submittedName>
</protein>
<evidence type="ECO:0000313" key="1">
    <source>
        <dbReference type="EMBL" id="CAA3032770.1"/>
    </source>
</evidence>
<keyword evidence="2" id="KW-1185">Reference proteome</keyword>
<dbReference type="OrthoDB" id="1699482at2759"/>
<dbReference type="Gramene" id="OE9A086976T1">
    <property type="protein sequence ID" value="OE9A086976C1"/>
    <property type="gene ID" value="OE9A086976"/>
</dbReference>
<name>A0A8S0VGF3_OLEEU</name>
<keyword evidence="1" id="KW-0675">Receptor</keyword>
<evidence type="ECO:0000313" key="2">
    <source>
        <dbReference type="Proteomes" id="UP000594638"/>
    </source>
</evidence>